<proteinExistence type="predicted"/>
<sequence>MSGPRNAIAAIAVMDTKTRVDLARVKIKNVVDGISALLLISEQNALIVYSPLLAGQIPASSAGHAFNSFQRAMHGYEIVQLCALWDKPDGSLRP</sequence>
<dbReference type="EMBL" id="FUIG01000036">
    <property type="protein sequence ID" value="SJM32453.1"/>
    <property type="molecule type" value="Genomic_DNA"/>
</dbReference>
<protein>
    <submittedName>
        <fullName evidence="1">Uncharacterized protein</fullName>
    </submittedName>
</protein>
<dbReference type="Proteomes" id="UP000245698">
    <property type="component" value="Unassembled WGS sequence"/>
</dbReference>
<organism evidence="1 2">
    <name type="scientific">Mesorhizobium delmotii</name>
    <dbReference type="NCBI Taxonomy" id="1631247"/>
    <lineage>
        <taxon>Bacteria</taxon>
        <taxon>Pseudomonadati</taxon>
        <taxon>Pseudomonadota</taxon>
        <taxon>Alphaproteobacteria</taxon>
        <taxon>Hyphomicrobiales</taxon>
        <taxon>Phyllobacteriaceae</taxon>
        <taxon>Mesorhizobium</taxon>
    </lineage>
</organism>
<evidence type="ECO:0000313" key="2">
    <source>
        <dbReference type="Proteomes" id="UP000245698"/>
    </source>
</evidence>
<evidence type="ECO:0000313" key="1">
    <source>
        <dbReference type="EMBL" id="SJM32453.1"/>
    </source>
</evidence>
<reference evidence="2" key="1">
    <citation type="submission" date="2016-12" db="EMBL/GenBank/DDBJ databases">
        <authorList>
            <person name="Brunel B."/>
        </authorList>
    </citation>
    <scope>NUCLEOTIDE SEQUENCE [LARGE SCALE GENOMIC DNA]</scope>
</reference>
<keyword evidence="2" id="KW-1185">Reference proteome</keyword>
<name>A0A2P9AMU1_9HYPH</name>
<dbReference type="AlphaFoldDB" id="A0A2P9AMU1"/>
<gene>
    <name evidence="1" type="ORF">BQ8482_290048</name>
</gene>
<dbReference type="RefSeq" id="WP_123149436.1">
    <property type="nucleotide sequence ID" value="NZ_FUIG01000036.1"/>
</dbReference>
<accession>A0A2P9AMU1</accession>